<accession>A0A124HA05</accession>
<dbReference type="AlphaFoldDB" id="A0A124HA05"/>
<dbReference type="OrthoDB" id="3483677at2"/>
<name>A0A124HA05_9ACTN</name>
<comment type="caution">
    <text evidence="2">The sequence shown here is derived from an EMBL/GenBank/DDBJ whole genome shotgun (WGS) entry which is preliminary data.</text>
</comment>
<sequence length="172" mass="18451">MSQHLPPQASESADGFNSIALLFILLIGVVVVISLIGYLGSSVARREQRPPGHRLWLRAGCILSVCAAICVYMWGALHVLFMEDMNMRQACVAAGGEARASTVDGYEASYIPLRFTCRISEGGSYTAAIPPWINPALSGLVGLGLITGVASGITRDDFKRDNVVPSQQKRNS</sequence>
<gene>
    <name evidence="2" type="ORF">AQI94_21325</name>
</gene>
<feature type="transmembrane region" description="Helical" evidence="1">
    <location>
        <begin position="132"/>
        <end position="153"/>
    </location>
</feature>
<evidence type="ECO:0000313" key="2">
    <source>
        <dbReference type="EMBL" id="KUM86601.1"/>
    </source>
</evidence>
<keyword evidence="1" id="KW-1133">Transmembrane helix</keyword>
<protein>
    <submittedName>
        <fullName evidence="2">Uncharacterized protein</fullName>
    </submittedName>
</protein>
<reference evidence="2 3" key="1">
    <citation type="submission" date="2015-10" db="EMBL/GenBank/DDBJ databases">
        <title>Draft genome sequence of Streptomyces pseudovenezuelae DSM 40212, type strain for the species Streptomyces pseudovenezuelae.</title>
        <authorList>
            <person name="Ruckert C."/>
            <person name="Winkler A."/>
            <person name="Kalinowski J."/>
            <person name="Kampfer P."/>
            <person name="Glaeser S."/>
        </authorList>
    </citation>
    <scope>NUCLEOTIDE SEQUENCE [LARGE SCALE GENOMIC DNA]</scope>
    <source>
        <strain evidence="2 3">DSM 40212</strain>
    </source>
</reference>
<dbReference type="Proteomes" id="UP000053039">
    <property type="component" value="Unassembled WGS sequence"/>
</dbReference>
<feature type="transmembrane region" description="Helical" evidence="1">
    <location>
        <begin position="55"/>
        <end position="77"/>
    </location>
</feature>
<feature type="transmembrane region" description="Helical" evidence="1">
    <location>
        <begin position="20"/>
        <end position="43"/>
    </location>
</feature>
<organism evidence="2 3">
    <name type="scientific">Streptomyces pseudovenezuelae</name>
    <dbReference type="NCBI Taxonomy" id="67350"/>
    <lineage>
        <taxon>Bacteria</taxon>
        <taxon>Bacillati</taxon>
        <taxon>Actinomycetota</taxon>
        <taxon>Actinomycetes</taxon>
        <taxon>Kitasatosporales</taxon>
        <taxon>Streptomycetaceae</taxon>
        <taxon>Streptomyces</taxon>
        <taxon>Streptomyces aurantiacus group</taxon>
    </lineage>
</organism>
<keyword evidence="1" id="KW-0472">Membrane</keyword>
<evidence type="ECO:0000256" key="1">
    <source>
        <dbReference type="SAM" id="Phobius"/>
    </source>
</evidence>
<keyword evidence="1" id="KW-0812">Transmembrane</keyword>
<dbReference type="RefSeq" id="WP_051832076.1">
    <property type="nucleotide sequence ID" value="NZ_CP108992.1"/>
</dbReference>
<evidence type="ECO:0000313" key="3">
    <source>
        <dbReference type="Proteomes" id="UP000053039"/>
    </source>
</evidence>
<proteinExistence type="predicted"/>
<dbReference type="EMBL" id="LMWM01000023">
    <property type="protein sequence ID" value="KUM86601.1"/>
    <property type="molecule type" value="Genomic_DNA"/>
</dbReference>